<evidence type="ECO:0000313" key="3">
    <source>
        <dbReference type="Proteomes" id="UP000070224"/>
    </source>
</evidence>
<name>A0A134BAQ2_9PORP</name>
<keyword evidence="1" id="KW-0812">Transmembrane</keyword>
<proteinExistence type="predicted"/>
<sequence length="67" mass="7513">MPGSKIYARGFKNRYTEREGYFLDFEGIVRVAYRFLCAASTLYSVVFGVAILRAGEVILSVRALRSG</sequence>
<dbReference type="EMBL" id="LSDK01000050">
    <property type="protein sequence ID" value="KXB77037.1"/>
    <property type="molecule type" value="Genomic_DNA"/>
</dbReference>
<reference evidence="3" key="1">
    <citation type="submission" date="2016-01" db="EMBL/GenBank/DDBJ databases">
        <authorList>
            <person name="Mitreva M."/>
            <person name="Pepin K.H."/>
            <person name="Mihindukulasuriya K.A."/>
            <person name="Fulton R."/>
            <person name="Fronick C."/>
            <person name="O'Laughlin M."/>
            <person name="Miner T."/>
            <person name="Herter B."/>
            <person name="Rosa B.A."/>
            <person name="Cordes M."/>
            <person name="Tomlinson C."/>
            <person name="Wollam A."/>
            <person name="Palsikar V.B."/>
            <person name="Mardis E.R."/>
            <person name="Wilson R.K."/>
        </authorList>
    </citation>
    <scope>NUCLEOTIDE SEQUENCE [LARGE SCALE GENOMIC DNA]</scope>
    <source>
        <strain evidence="3">KA00683</strain>
    </source>
</reference>
<dbReference type="PATRIC" id="fig|322095.3.peg.686"/>
<gene>
    <name evidence="2" type="ORF">HMPREF3185_00694</name>
</gene>
<keyword evidence="1" id="KW-0472">Membrane</keyword>
<evidence type="ECO:0000256" key="1">
    <source>
        <dbReference type="SAM" id="Phobius"/>
    </source>
</evidence>
<accession>A0A134BAQ2</accession>
<protein>
    <submittedName>
        <fullName evidence="2">Uncharacterized protein</fullName>
    </submittedName>
</protein>
<evidence type="ECO:0000313" key="2">
    <source>
        <dbReference type="EMBL" id="KXB77037.1"/>
    </source>
</evidence>
<dbReference type="AlphaFoldDB" id="A0A134BAQ2"/>
<feature type="transmembrane region" description="Helical" evidence="1">
    <location>
        <begin position="31"/>
        <end position="52"/>
    </location>
</feature>
<keyword evidence="1" id="KW-1133">Transmembrane helix</keyword>
<organism evidence="2 3">
    <name type="scientific">Porphyromonas somerae</name>
    <dbReference type="NCBI Taxonomy" id="322095"/>
    <lineage>
        <taxon>Bacteria</taxon>
        <taxon>Pseudomonadati</taxon>
        <taxon>Bacteroidota</taxon>
        <taxon>Bacteroidia</taxon>
        <taxon>Bacteroidales</taxon>
        <taxon>Porphyromonadaceae</taxon>
        <taxon>Porphyromonas</taxon>
    </lineage>
</organism>
<keyword evidence="3" id="KW-1185">Reference proteome</keyword>
<comment type="caution">
    <text evidence="2">The sequence shown here is derived from an EMBL/GenBank/DDBJ whole genome shotgun (WGS) entry which is preliminary data.</text>
</comment>
<dbReference type="Proteomes" id="UP000070224">
    <property type="component" value="Unassembled WGS sequence"/>
</dbReference>